<evidence type="ECO:0000313" key="1">
    <source>
        <dbReference type="EMBL" id="JAD77413.1"/>
    </source>
</evidence>
<reference evidence="1" key="1">
    <citation type="submission" date="2014-09" db="EMBL/GenBank/DDBJ databases">
        <authorList>
            <person name="Magalhaes I.L.F."/>
            <person name="Oliveira U."/>
            <person name="Santos F.R."/>
            <person name="Vidigal T.H.D.A."/>
            <person name="Brescovit A.D."/>
            <person name="Santos A.J."/>
        </authorList>
    </citation>
    <scope>NUCLEOTIDE SEQUENCE</scope>
    <source>
        <tissue evidence="1">Shoot tissue taken approximately 20 cm above the soil surface</tissue>
    </source>
</reference>
<reference evidence="1" key="2">
    <citation type="journal article" date="2015" name="Data Brief">
        <title>Shoot transcriptome of the giant reed, Arundo donax.</title>
        <authorList>
            <person name="Barrero R.A."/>
            <person name="Guerrero F.D."/>
            <person name="Moolhuijzen P."/>
            <person name="Goolsby J.A."/>
            <person name="Tidwell J."/>
            <person name="Bellgard S.E."/>
            <person name="Bellgard M.I."/>
        </authorList>
    </citation>
    <scope>NUCLEOTIDE SEQUENCE</scope>
    <source>
        <tissue evidence="1">Shoot tissue taken approximately 20 cm above the soil surface</tissue>
    </source>
</reference>
<organism evidence="1">
    <name type="scientific">Arundo donax</name>
    <name type="common">Giant reed</name>
    <name type="synonym">Donax arundinaceus</name>
    <dbReference type="NCBI Taxonomy" id="35708"/>
    <lineage>
        <taxon>Eukaryota</taxon>
        <taxon>Viridiplantae</taxon>
        <taxon>Streptophyta</taxon>
        <taxon>Embryophyta</taxon>
        <taxon>Tracheophyta</taxon>
        <taxon>Spermatophyta</taxon>
        <taxon>Magnoliopsida</taxon>
        <taxon>Liliopsida</taxon>
        <taxon>Poales</taxon>
        <taxon>Poaceae</taxon>
        <taxon>PACMAD clade</taxon>
        <taxon>Arundinoideae</taxon>
        <taxon>Arundineae</taxon>
        <taxon>Arundo</taxon>
    </lineage>
</organism>
<accession>A0A0A9CSK5</accession>
<dbReference type="AlphaFoldDB" id="A0A0A9CSK5"/>
<name>A0A0A9CSK5_ARUDO</name>
<proteinExistence type="predicted"/>
<sequence length="101" mass="12135">MNAQISKHVVHVREIPFFFIPKRMELHFRRWLTSCLIITQYKMLGVISAVCSLSLEKSKLHSEFLKIRTDSLKIFRVNFRIHGRFKNRHWTLLVIFVGAHW</sequence>
<dbReference type="EMBL" id="GBRH01220482">
    <property type="protein sequence ID" value="JAD77413.1"/>
    <property type="molecule type" value="Transcribed_RNA"/>
</dbReference>
<protein>
    <submittedName>
        <fullName evidence="1">Uncharacterized protein</fullName>
    </submittedName>
</protein>